<dbReference type="KEGG" id="acru:HHL28_10840"/>
<dbReference type="Proteomes" id="UP000501891">
    <property type="component" value="Chromosome"/>
</dbReference>
<evidence type="ECO:0000256" key="1">
    <source>
        <dbReference type="ARBA" id="ARBA00022729"/>
    </source>
</evidence>
<dbReference type="PANTHER" id="PTHR35936:SF25">
    <property type="entry name" value="ABC TRANSPORTER SUBSTRATE-BINDING PROTEIN"/>
    <property type="match status" value="1"/>
</dbReference>
<organism evidence="4 5">
    <name type="scientific">Aerophototrophica crusticola</name>
    <dbReference type="NCBI Taxonomy" id="1709002"/>
    <lineage>
        <taxon>Bacteria</taxon>
        <taxon>Pseudomonadati</taxon>
        <taxon>Pseudomonadota</taxon>
        <taxon>Alphaproteobacteria</taxon>
        <taxon>Rhodospirillales</taxon>
        <taxon>Rhodospirillaceae</taxon>
        <taxon>Aerophototrophica</taxon>
    </lineage>
</organism>
<gene>
    <name evidence="4" type="ORF">HHL28_10840</name>
</gene>
<dbReference type="InterPro" id="IPR001638">
    <property type="entry name" value="Solute-binding_3/MltF_N"/>
</dbReference>
<reference evidence="4" key="1">
    <citation type="submission" date="2020-04" db="EMBL/GenBank/DDBJ databases">
        <title>A desert anoxygenic phototrophic bacterium fixes CO2 using RubisCO under aerobic conditions.</title>
        <authorList>
            <person name="Tang K."/>
        </authorList>
    </citation>
    <scope>NUCLEOTIDE SEQUENCE [LARGE SCALE GENOMIC DNA]</scope>
    <source>
        <strain evidence="4">MIMtkB3</strain>
    </source>
</reference>
<dbReference type="Pfam" id="PF00497">
    <property type="entry name" value="SBP_bac_3"/>
    <property type="match status" value="1"/>
</dbReference>
<dbReference type="SUPFAM" id="SSF53850">
    <property type="entry name" value="Periplasmic binding protein-like II"/>
    <property type="match status" value="1"/>
</dbReference>
<evidence type="ECO:0000313" key="5">
    <source>
        <dbReference type="Proteomes" id="UP000501891"/>
    </source>
</evidence>
<keyword evidence="5" id="KW-1185">Reference proteome</keyword>
<dbReference type="PANTHER" id="PTHR35936">
    <property type="entry name" value="MEMBRANE-BOUND LYTIC MUREIN TRANSGLYCOSYLASE F"/>
    <property type="match status" value="1"/>
</dbReference>
<evidence type="ECO:0000313" key="4">
    <source>
        <dbReference type="EMBL" id="QJE73521.1"/>
    </source>
</evidence>
<feature type="signal peptide" evidence="2">
    <location>
        <begin position="1"/>
        <end position="19"/>
    </location>
</feature>
<proteinExistence type="predicted"/>
<name>A0A858R804_9PROT</name>
<accession>A0A858R804</accession>
<keyword evidence="1 2" id="KW-0732">Signal</keyword>
<evidence type="ECO:0000256" key="2">
    <source>
        <dbReference type="SAM" id="SignalP"/>
    </source>
</evidence>
<dbReference type="AlphaFoldDB" id="A0A858R804"/>
<sequence>MFRVLASIAALLLAGTVHAETITLRGNNNVAPKAWQDGSTPRGYAVEAAIAVLQEAGLQAEVKLAPFAQAMELALTEGGVVTGVFHTKERAEKYLFSTNLVDDTVLVVVKKGKEFKLNTAADLAGKRVGYQEGARFGQEFEDAVKSFTSVTDNDPKVRLKRLLDGELDAAIINPGLGALAMGTKAAGLDMREFSALPTPIALLPNYMVMAKGPANEATMTRINAAIKKLSANGTLQKIRASYDH</sequence>
<protein>
    <submittedName>
        <fullName evidence="4">Transporter substrate-binding domain-containing protein</fullName>
    </submittedName>
</protein>
<dbReference type="EMBL" id="CP051775">
    <property type="protein sequence ID" value="QJE73521.1"/>
    <property type="molecule type" value="Genomic_DNA"/>
</dbReference>
<feature type="domain" description="Solute-binding protein family 3/N-terminal" evidence="3">
    <location>
        <begin position="21"/>
        <end position="242"/>
    </location>
</feature>
<dbReference type="SMART" id="SM00062">
    <property type="entry name" value="PBPb"/>
    <property type="match status" value="1"/>
</dbReference>
<feature type="chain" id="PRO_5032881024" evidence="2">
    <location>
        <begin position="20"/>
        <end position="244"/>
    </location>
</feature>
<evidence type="ECO:0000259" key="3">
    <source>
        <dbReference type="SMART" id="SM00062"/>
    </source>
</evidence>
<dbReference type="Gene3D" id="3.40.190.10">
    <property type="entry name" value="Periplasmic binding protein-like II"/>
    <property type="match status" value="2"/>
</dbReference>